<evidence type="ECO:0000259" key="7">
    <source>
        <dbReference type="Pfam" id="PF03168"/>
    </source>
</evidence>
<comment type="subcellular location">
    <subcellularLocation>
        <location evidence="1">Membrane</location>
        <topology evidence="1">Single-pass membrane protein</topology>
    </subcellularLocation>
</comment>
<evidence type="ECO:0000256" key="4">
    <source>
        <dbReference type="ARBA" id="ARBA00023136"/>
    </source>
</evidence>
<protein>
    <recommendedName>
        <fullName evidence="7">Late embryogenesis abundant protein LEA-2 subgroup domain-containing protein</fullName>
    </recommendedName>
</protein>
<dbReference type="PANTHER" id="PTHR31234:SF55">
    <property type="entry name" value="LATE EMBRYOGENESIS ABUNDANT (LEA) HYDROXYPROLINE-RICH GLYCOPROTEIN FAMILY"/>
    <property type="match status" value="1"/>
</dbReference>
<reference evidence="8" key="1">
    <citation type="submission" date="2016-02" db="EMBL/GenBank/DDBJ databases">
        <title>WGS assembly of Manihot esculenta.</title>
        <authorList>
            <person name="Bredeson J.V."/>
            <person name="Prochnik S.E."/>
            <person name="Lyons J.B."/>
            <person name="Schmutz J."/>
            <person name="Grimwood J."/>
            <person name="Vrebalov J."/>
            <person name="Bart R.S."/>
            <person name="Amuge T."/>
            <person name="Ferguson M.E."/>
            <person name="Green R."/>
            <person name="Putnam N."/>
            <person name="Stites J."/>
            <person name="Rounsley S."/>
            <person name="Rokhsar D.S."/>
        </authorList>
    </citation>
    <scope>NUCLEOTIDE SEQUENCE [LARGE SCALE GENOMIC DNA]</scope>
    <source>
        <tissue evidence="8">Leaf</tissue>
    </source>
</reference>
<dbReference type="Pfam" id="PF03168">
    <property type="entry name" value="LEA_2"/>
    <property type="match status" value="1"/>
</dbReference>
<dbReference type="InterPro" id="IPR004864">
    <property type="entry name" value="LEA_2"/>
</dbReference>
<dbReference type="GO" id="GO:0098542">
    <property type="term" value="P:defense response to other organism"/>
    <property type="evidence" value="ECO:0007669"/>
    <property type="project" value="InterPro"/>
</dbReference>
<keyword evidence="2 6" id="KW-0812">Transmembrane</keyword>
<keyword evidence="4 6" id="KW-0472">Membrane</keyword>
<dbReference type="PANTHER" id="PTHR31234">
    <property type="entry name" value="LATE EMBRYOGENESIS ABUNDANT (LEA) HYDROXYPROLINE-RICH GLYCOPROTEIN FAMILY"/>
    <property type="match status" value="1"/>
</dbReference>
<sequence length="242" mass="26913">MADPSRPATGYPVPPAQHPNGYPPPQSATAYAPPPTNPYYYNQPPPYPNPRTALLRRLIAALIVITVLFLTILFICWLVIRPHRPQFHVTSLSVTNLNVSTSSQRLTGYWNARLQVYNPNKKLKISYDEIASSILYKSEILSQTRIPPFKQDTKHLTTIDAEFSAVDSYVDERVVNGINGDRARGSVGFNLRVVADVGFKVGRFRARRRLLRVWCDNVDIGLSANGGSGNLTAGSKECKVFA</sequence>
<feature type="transmembrane region" description="Helical" evidence="6">
    <location>
        <begin position="58"/>
        <end position="80"/>
    </location>
</feature>
<accession>A0A2C9V341</accession>
<dbReference type="OMA" id="FFATMIC"/>
<dbReference type="OrthoDB" id="695142at2759"/>
<keyword evidence="3 6" id="KW-1133">Transmembrane helix</keyword>
<evidence type="ECO:0000256" key="2">
    <source>
        <dbReference type="ARBA" id="ARBA00022692"/>
    </source>
</evidence>
<evidence type="ECO:0000256" key="5">
    <source>
        <dbReference type="SAM" id="MobiDB-lite"/>
    </source>
</evidence>
<dbReference type="GO" id="GO:0016020">
    <property type="term" value="C:membrane"/>
    <property type="evidence" value="ECO:0007669"/>
    <property type="project" value="UniProtKB-SubCell"/>
</dbReference>
<proteinExistence type="predicted"/>
<feature type="region of interest" description="Disordered" evidence="5">
    <location>
        <begin position="1"/>
        <end position="43"/>
    </location>
</feature>
<dbReference type="InterPro" id="IPR044839">
    <property type="entry name" value="NDR1-like"/>
</dbReference>
<organism evidence="8">
    <name type="scientific">Manihot esculenta</name>
    <name type="common">Cassava</name>
    <name type="synonym">Jatropha manihot</name>
    <dbReference type="NCBI Taxonomy" id="3983"/>
    <lineage>
        <taxon>Eukaryota</taxon>
        <taxon>Viridiplantae</taxon>
        <taxon>Streptophyta</taxon>
        <taxon>Embryophyta</taxon>
        <taxon>Tracheophyta</taxon>
        <taxon>Spermatophyta</taxon>
        <taxon>Magnoliopsida</taxon>
        <taxon>eudicotyledons</taxon>
        <taxon>Gunneridae</taxon>
        <taxon>Pentapetalae</taxon>
        <taxon>rosids</taxon>
        <taxon>fabids</taxon>
        <taxon>Malpighiales</taxon>
        <taxon>Euphorbiaceae</taxon>
        <taxon>Crotonoideae</taxon>
        <taxon>Manihoteae</taxon>
        <taxon>Manihot</taxon>
    </lineage>
</organism>
<evidence type="ECO:0000313" key="8">
    <source>
        <dbReference type="EMBL" id="OAY38247.1"/>
    </source>
</evidence>
<feature type="compositionally biased region" description="Pro residues" evidence="5">
    <location>
        <begin position="12"/>
        <end position="43"/>
    </location>
</feature>
<evidence type="ECO:0000256" key="3">
    <source>
        <dbReference type="ARBA" id="ARBA00022989"/>
    </source>
</evidence>
<evidence type="ECO:0000256" key="1">
    <source>
        <dbReference type="ARBA" id="ARBA00004167"/>
    </source>
</evidence>
<dbReference type="AlphaFoldDB" id="A0A2C9V341"/>
<evidence type="ECO:0000256" key="6">
    <source>
        <dbReference type="SAM" id="Phobius"/>
    </source>
</evidence>
<feature type="domain" description="Late embryogenesis abundant protein LEA-2 subgroup" evidence="7">
    <location>
        <begin position="114"/>
        <end position="205"/>
    </location>
</feature>
<gene>
    <name evidence="8" type="ORF">MANES_11G165500</name>
</gene>
<dbReference type="EMBL" id="CM004397">
    <property type="protein sequence ID" value="OAY38247.1"/>
    <property type="molecule type" value="Genomic_DNA"/>
</dbReference>
<dbReference type="STRING" id="3983.A0A2C9V341"/>
<name>A0A2C9V341_MANES</name>